<protein>
    <recommendedName>
        <fullName evidence="5">Arabinogalactan peptide 23-like</fullName>
    </recommendedName>
</protein>
<evidence type="ECO:0000256" key="2">
    <source>
        <dbReference type="SAM" id="SignalP"/>
    </source>
</evidence>
<feature type="signal peptide" evidence="2">
    <location>
        <begin position="1"/>
        <end position="23"/>
    </location>
</feature>
<dbReference type="Proteomes" id="UP000231279">
    <property type="component" value="Unassembled WGS sequence"/>
</dbReference>
<evidence type="ECO:0008006" key="5">
    <source>
        <dbReference type="Google" id="ProtNLM"/>
    </source>
</evidence>
<sequence>MEMKKLACAILVAAAVSTSVATAGTASEAPAPDAVPISDAFAALPVVGSFVGATILSFFALYA</sequence>
<name>A0A2G9G1X5_9LAMI</name>
<keyword evidence="1" id="KW-0472">Membrane</keyword>
<proteinExistence type="predicted"/>
<dbReference type="AlphaFoldDB" id="A0A2G9G1X5"/>
<evidence type="ECO:0000313" key="3">
    <source>
        <dbReference type="EMBL" id="PIM99313.1"/>
    </source>
</evidence>
<keyword evidence="4" id="KW-1185">Reference proteome</keyword>
<gene>
    <name evidence="3" type="ORF">CDL12_28197</name>
</gene>
<keyword evidence="2" id="KW-0732">Signal</keyword>
<dbReference type="OrthoDB" id="1658089at2759"/>
<dbReference type="EMBL" id="NKXS01007671">
    <property type="protein sequence ID" value="PIM99313.1"/>
    <property type="molecule type" value="Genomic_DNA"/>
</dbReference>
<comment type="caution">
    <text evidence="3">The sequence shown here is derived from an EMBL/GenBank/DDBJ whole genome shotgun (WGS) entry which is preliminary data.</text>
</comment>
<evidence type="ECO:0000256" key="1">
    <source>
        <dbReference type="SAM" id="Phobius"/>
    </source>
</evidence>
<feature type="transmembrane region" description="Helical" evidence="1">
    <location>
        <begin position="42"/>
        <end position="62"/>
    </location>
</feature>
<feature type="chain" id="PRO_5013883444" description="Arabinogalactan peptide 23-like" evidence="2">
    <location>
        <begin position="24"/>
        <end position="63"/>
    </location>
</feature>
<dbReference type="InterPro" id="IPR044702">
    <property type="entry name" value="AGP23/40"/>
</dbReference>
<accession>A0A2G9G1X5</accession>
<organism evidence="3 4">
    <name type="scientific">Handroanthus impetiginosus</name>
    <dbReference type="NCBI Taxonomy" id="429701"/>
    <lineage>
        <taxon>Eukaryota</taxon>
        <taxon>Viridiplantae</taxon>
        <taxon>Streptophyta</taxon>
        <taxon>Embryophyta</taxon>
        <taxon>Tracheophyta</taxon>
        <taxon>Spermatophyta</taxon>
        <taxon>Magnoliopsida</taxon>
        <taxon>eudicotyledons</taxon>
        <taxon>Gunneridae</taxon>
        <taxon>Pentapetalae</taxon>
        <taxon>asterids</taxon>
        <taxon>lamiids</taxon>
        <taxon>Lamiales</taxon>
        <taxon>Bignoniaceae</taxon>
        <taxon>Crescentiina</taxon>
        <taxon>Tabebuia alliance</taxon>
        <taxon>Handroanthus</taxon>
    </lineage>
</organism>
<keyword evidence="1" id="KW-1133">Transmembrane helix</keyword>
<keyword evidence="1" id="KW-0812">Transmembrane</keyword>
<dbReference type="PANTHER" id="PTHR34672">
    <property type="entry name" value="POLLEN-SPECIFIC ARABINOGALACTA PROTEIN BAN102"/>
    <property type="match status" value="1"/>
</dbReference>
<reference evidence="4" key="1">
    <citation type="journal article" date="2018" name="Gigascience">
        <title>Genome assembly of the Pink Ipe (Handroanthus impetiginosus, Bignoniaceae), a highly valued, ecologically keystone Neotropical timber forest tree.</title>
        <authorList>
            <person name="Silva-Junior O.B."/>
            <person name="Grattapaglia D."/>
            <person name="Novaes E."/>
            <person name="Collevatti R.G."/>
        </authorList>
    </citation>
    <scope>NUCLEOTIDE SEQUENCE [LARGE SCALE GENOMIC DNA]</scope>
    <source>
        <strain evidence="4">cv. UFG-1</strain>
    </source>
</reference>
<dbReference type="PANTHER" id="PTHR34672:SF2">
    <property type="entry name" value="ARABINOGALACTAN PROTEIN 23"/>
    <property type="match status" value="1"/>
</dbReference>
<evidence type="ECO:0000313" key="4">
    <source>
        <dbReference type="Proteomes" id="UP000231279"/>
    </source>
</evidence>